<dbReference type="GO" id="GO:0003676">
    <property type="term" value="F:nucleic acid binding"/>
    <property type="evidence" value="ECO:0007669"/>
    <property type="project" value="InterPro"/>
</dbReference>
<sequence>MNSLDYSAGLYKTSGETALADIFTIIAFTVTICYPCGMTDFLNIPLYEPFVETLAAGGIIHPTPIQEKVIPLALEGKSVFFESETGTGKTLAFLLPLFTRLMQDEKKTTAPRILILSPTVELASQIKETAAQLQGSGTQYFKTLLCVGGSSLKRQIEGLKEKPAVIIGTPARISDLIGLKKLKLQEITAVVIDEADRQLARESRDALQTVLATLPQDVQALACSATFNGKNIELLNGFLRRSSAAELPECLSIAHTGVLQNSIEHWALFSERRNKADTLRALIHALDNTSVHSAKKMLIFTAPAQEVETLAQKLQHKKIDAVPLYGKLEGSERKQIIARFRSGKTRILITSDLSARGLDIADIDYIVQMQLSKDADAFIHRAGRTGRAGKKGVNIVIGDEYELRILQALEKKLGITVYPKILTGGKIQFPSETA</sequence>
<dbReference type="GO" id="GO:0016787">
    <property type="term" value="F:hydrolase activity"/>
    <property type="evidence" value="ECO:0007669"/>
    <property type="project" value="UniProtKB-KW"/>
</dbReference>
<evidence type="ECO:0000313" key="8">
    <source>
        <dbReference type="EMBL" id="EEV20769.1"/>
    </source>
</evidence>
<dbReference type="CDD" id="cd00268">
    <property type="entry name" value="DEADc"/>
    <property type="match status" value="1"/>
</dbReference>
<accession>C8PPJ7</accession>
<dbReference type="InterPro" id="IPR014001">
    <property type="entry name" value="Helicase_ATP-bd"/>
</dbReference>
<dbReference type="InterPro" id="IPR050079">
    <property type="entry name" value="DEAD_box_RNA_helicase"/>
</dbReference>
<dbReference type="Proteomes" id="UP000004509">
    <property type="component" value="Unassembled WGS sequence"/>
</dbReference>
<dbReference type="InterPro" id="IPR011545">
    <property type="entry name" value="DEAD/DEAH_box_helicase_dom"/>
</dbReference>
<protein>
    <submittedName>
        <fullName evidence="8">DEAD/DEAH box helicase</fullName>
        <ecNumber evidence="8">3.6.1.-</ecNumber>
    </submittedName>
</protein>
<dbReference type="GO" id="GO:0005829">
    <property type="term" value="C:cytosol"/>
    <property type="evidence" value="ECO:0007669"/>
    <property type="project" value="TreeGrafter"/>
</dbReference>
<dbReference type="PROSITE" id="PS51194">
    <property type="entry name" value="HELICASE_CTER"/>
    <property type="match status" value="1"/>
</dbReference>
<dbReference type="InterPro" id="IPR001650">
    <property type="entry name" value="Helicase_C-like"/>
</dbReference>
<dbReference type="InterPro" id="IPR027417">
    <property type="entry name" value="P-loop_NTPase"/>
</dbReference>
<dbReference type="SMART" id="SM00487">
    <property type="entry name" value="DEXDc"/>
    <property type="match status" value="1"/>
</dbReference>
<evidence type="ECO:0000259" key="6">
    <source>
        <dbReference type="PROSITE" id="PS51192"/>
    </source>
</evidence>
<dbReference type="PROSITE" id="PS51192">
    <property type="entry name" value="HELICASE_ATP_BIND_1"/>
    <property type="match status" value="1"/>
</dbReference>
<name>C8PPJ7_9SPIR</name>
<comment type="caution">
    <text evidence="8">The sequence shown here is derived from an EMBL/GenBank/DDBJ whole genome shotgun (WGS) entry which is preliminary data.</text>
</comment>
<dbReference type="EMBL" id="ACYH01000027">
    <property type="protein sequence ID" value="EEV20769.1"/>
    <property type="molecule type" value="Genomic_DNA"/>
</dbReference>
<evidence type="ECO:0000256" key="1">
    <source>
        <dbReference type="ARBA" id="ARBA00022741"/>
    </source>
</evidence>
<dbReference type="STRING" id="596324.TREVI0001_1940"/>
<dbReference type="eggNOG" id="COG0513">
    <property type="taxonomic scope" value="Bacteria"/>
</dbReference>
<comment type="similarity">
    <text evidence="5">Belongs to the DEAD box helicase family.</text>
</comment>
<feature type="domain" description="Helicase C-terminal" evidence="7">
    <location>
        <begin position="278"/>
        <end position="428"/>
    </location>
</feature>
<dbReference type="PANTHER" id="PTHR47959:SF1">
    <property type="entry name" value="ATP-DEPENDENT RNA HELICASE DBPA"/>
    <property type="match status" value="1"/>
</dbReference>
<evidence type="ECO:0000256" key="4">
    <source>
        <dbReference type="ARBA" id="ARBA00022840"/>
    </source>
</evidence>
<dbReference type="Pfam" id="PF00270">
    <property type="entry name" value="DEAD"/>
    <property type="match status" value="1"/>
</dbReference>
<dbReference type="GO" id="GO:0005524">
    <property type="term" value="F:ATP binding"/>
    <property type="evidence" value="ECO:0007669"/>
    <property type="project" value="UniProtKB-KW"/>
</dbReference>
<evidence type="ECO:0000259" key="7">
    <source>
        <dbReference type="PROSITE" id="PS51194"/>
    </source>
</evidence>
<dbReference type="InterPro" id="IPR044742">
    <property type="entry name" value="DEAD/DEAH_RhlB"/>
</dbReference>
<dbReference type="AlphaFoldDB" id="C8PPJ7"/>
<dbReference type="Pfam" id="PF00271">
    <property type="entry name" value="Helicase_C"/>
    <property type="match status" value="1"/>
</dbReference>
<feature type="domain" description="Helicase ATP-binding" evidence="6">
    <location>
        <begin position="70"/>
        <end position="245"/>
    </location>
</feature>
<keyword evidence="2 8" id="KW-0378">Hydrolase</keyword>
<keyword evidence="3 8" id="KW-0347">Helicase</keyword>
<keyword evidence="4" id="KW-0067">ATP-binding</keyword>
<dbReference type="Gene3D" id="3.40.50.300">
    <property type="entry name" value="P-loop containing nucleotide triphosphate hydrolases"/>
    <property type="match status" value="2"/>
</dbReference>
<dbReference type="SUPFAM" id="SSF52540">
    <property type="entry name" value="P-loop containing nucleoside triphosphate hydrolases"/>
    <property type="match status" value="1"/>
</dbReference>
<evidence type="ECO:0000256" key="2">
    <source>
        <dbReference type="ARBA" id="ARBA00022801"/>
    </source>
</evidence>
<evidence type="ECO:0000313" key="9">
    <source>
        <dbReference type="Proteomes" id="UP000004509"/>
    </source>
</evidence>
<dbReference type="GO" id="GO:0003724">
    <property type="term" value="F:RNA helicase activity"/>
    <property type="evidence" value="ECO:0007669"/>
    <property type="project" value="TreeGrafter"/>
</dbReference>
<gene>
    <name evidence="8" type="ORF">TREVI0001_1940</name>
</gene>
<keyword evidence="1" id="KW-0547">Nucleotide-binding</keyword>
<organism evidence="8 9">
    <name type="scientific">Treponema vincentii ATCC 35580</name>
    <dbReference type="NCBI Taxonomy" id="596324"/>
    <lineage>
        <taxon>Bacteria</taxon>
        <taxon>Pseudomonadati</taxon>
        <taxon>Spirochaetota</taxon>
        <taxon>Spirochaetia</taxon>
        <taxon>Spirochaetales</taxon>
        <taxon>Treponemataceae</taxon>
        <taxon>Treponema</taxon>
    </lineage>
</organism>
<evidence type="ECO:0000256" key="5">
    <source>
        <dbReference type="ARBA" id="ARBA00038437"/>
    </source>
</evidence>
<dbReference type="PANTHER" id="PTHR47959">
    <property type="entry name" value="ATP-DEPENDENT RNA HELICASE RHLE-RELATED"/>
    <property type="match status" value="1"/>
</dbReference>
<dbReference type="CDD" id="cd18787">
    <property type="entry name" value="SF2_C_DEAD"/>
    <property type="match status" value="1"/>
</dbReference>
<dbReference type="SMART" id="SM00490">
    <property type="entry name" value="HELICc"/>
    <property type="match status" value="1"/>
</dbReference>
<evidence type="ECO:0000256" key="3">
    <source>
        <dbReference type="ARBA" id="ARBA00022806"/>
    </source>
</evidence>
<reference evidence="8 9" key="1">
    <citation type="submission" date="2009-07" db="EMBL/GenBank/DDBJ databases">
        <authorList>
            <person name="Madupu R."/>
            <person name="Sebastian Y."/>
            <person name="Durkin A.S."/>
            <person name="Torralba M."/>
            <person name="Methe B."/>
            <person name="Sutton G.G."/>
            <person name="Strausberg R.L."/>
            <person name="Nelson K.E."/>
        </authorList>
    </citation>
    <scope>NUCLEOTIDE SEQUENCE [LARGE SCALE GENOMIC DNA]</scope>
    <source>
        <strain evidence="8 9">ATCC 35580</strain>
    </source>
</reference>
<dbReference type="EC" id="3.6.1.-" evidence="8"/>
<proteinExistence type="inferred from homology"/>